<evidence type="ECO:0000313" key="2">
    <source>
        <dbReference type="EMBL" id="MBB6128998.1"/>
    </source>
</evidence>
<dbReference type="Gene3D" id="3.90.1150.200">
    <property type="match status" value="1"/>
</dbReference>
<dbReference type="AlphaFoldDB" id="A0A841JJX9"/>
<dbReference type="EMBL" id="JACHCA010000007">
    <property type="protein sequence ID" value="MBB6128998.1"/>
    <property type="molecule type" value="Genomic_DNA"/>
</dbReference>
<sequence length="124" mass="14738">MTLTQLYNFYLQKDEPIRGCLLALKDIILKQDENISAEWKYGMPFFCYKGKMFCYLWVHKKYHQPYIGIVEGQRFDHPGLIIEKRSRMKIMLFEADKDLPVETINNILKQALDLYRTGVIKLNS</sequence>
<gene>
    <name evidence="2" type="ORF">HDF22_003121</name>
</gene>
<evidence type="ECO:0000313" key="3">
    <source>
        <dbReference type="Proteomes" id="UP000548326"/>
    </source>
</evidence>
<reference evidence="2 3" key="1">
    <citation type="submission" date="2020-08" db="EMBL/GenBank/DDBJ databases">
        <title>Genomic Encyclopedia of Type Strains, Phase IV (KMG-V): Genome sequencing to study the core and pangenomes of soil and plant-associated prokaryotes.</title>
        <authorList>
            <person name="Whitman W."/>
        </authorList>
    </citation>
    <scope>NUCLEOTIDE SEQUENCE [LARGE SCALE GENOMIC DNA]</scope>
    <source>
        <strain evidence="2 3">MP601</strain>
    </source>
</reference>
<dbReference type="Pfam" id="PF08818">
    <property type="entry name" value="DUF1801"/>
    <property type="match status" value="1"/>
</dbReference>
<protein>
    <recommendedName>
        <fullName evidence="1">YdhG-like domain-containing protein</fullName>
    </recommendedName>
</protein>
<dbReference type="RefSeq" id="WP_183588265.1">
    <property type="nucleotide sequence ID" value="NZ_JACHCA010000007.1"/>
</dbReference>
<accession>A0A841JJX9</accession>
<evidence type="ECO:0000259" key="1">
    <source>
        <dbReference type="Pfam" id="PF08818"/>
    </source>
</evidence>
<comment type="caution">
    <text evidence="2">The sequence shown here is derived from an EMBL/GenBank/DDBJ whole genome shotgun (WGS) entry which is preliminary data.</text>
</comment>
<dbReference type="Proteomes" id="UP000548326">
    <property type="component" value="Unassembled WGS sequence"/>
</dbReference>
<dbReference type="SUPFAM" id="SSF159888">
    <property type="entry name" value="YdhG-like"/>
    <property type="match status" value="1"/>
</dbReference>
<name>A0A841JJX9_9SPHI</name>
<proteinExistence type="predicted"/>
<feature type="domain" description="YdhG-like" evidence="1">
    <location>
        <begin position="18"/>
        <end position="112"/>
    </location>
</feature>
<dbReference type="InterPro" id="IPR014922">
    <property type="entry name" value="YdhG-like"/>
</dbReference>
<organism evidence="2 3">
    <name type="scientific">Mucilaginibacter lappiensis</name>
    <dbReference type="NCBI Taxonomy" id="354630"/>
    <lineage>
        <taxon>Bacteria</taxon>
        <taxon>Pseudomonadati</taxon>
        <taxon>Bacteroidota</taxon>
        <taxon>Sphingobacteriia</taxon>
        <taxon>Sphingobacteriales</taxon>
        <taxon>Sphingobacteriaceae</taxon>
        <taxon>Mucilaginibacter</taxon>
    </lineage>
</organism>